<name>A0A6B9J5J8_9CAUD</name>
<sequence>MNNQSIQLYLNTRPQPREGIAFATKYGWAVPNCFDNKGFSISYEIFGLDQILYENFLTSEGNEIVSNEVDKYVPKYWAETVNKYGFEHFSPLVVFGVEDFNSQPQTFVEEKFIPQETVQLQSEFPGALPVMPEDMVHGDLPSGADLIPTPPAHLIPTQNVESDEESYWPTETTESETKVEVETEVEQPTETEEVVEQTEVEQPTETEEVTKYTFDQLMAMEMEEVREIGNSFGVKDKSKERLANKIIEKQG</sequence>
<protein>
    <submittedName>
        <fullName evidence="1">Uncharacterized protein</fullName>
    </submittedName>
</protein>
<dbReference type="EMBL" id="MN718199">
    <property type="protein sequence ID" value="QGZ16125.1"/>
    <property type="molecule type" value="Genomic_DNA"/>
</dbReference>
<accession>A0A6B9J5J8</accession>
<organism evidence="1 2">
    <name type="scientific">Vibrio phage vB_VchM_Kuja</name>
    <dbReference type="NCBI Taxonomy" id="2686437"/>
    <lineage>
        <taxon>Viruses</taxon>
        <taxon>Duplodnaviria</taxon>
        <taxon>Heunggongvirae</taxon>
        <taxon>Uroviricota</taxon>
        <taxon>Caudoviricetes</taxon>
        <taxon>Pantevenvirales</taxon>
        <taxon>Ackermannviridae</taxon>
        <taxon>Kujavirus</taxon>
        <taxon>Kujavirus kuja</taxon>
    </lineage>
</organism>
<evidence type="ECO:0000313" key="2">
    <source>
        <dbReference type="Proteomes" id="UP000433471"/>
    </source>
</evidence>
<evidence type="ECO:0000313" key="1">
    <source>
        <dbReference type="EMBL" id="QGZ16125.1"/>
    </source>
</evidence>
<gene>
    <name evidence="1" type="ORF">Kuja_1340</name>
</gene>
<dbReference type="InterPro" id="IPR055863">
    <property type="entry name" value="DUF7440"/>
</dbReference>
<dbReference type="Proteomes" id="UP000433471">
    <property type="component" value="Segment"/>
</dbReference>
<dbReference type="Pfam" id="PF24224">
    <property type="entry name" value="DUF7440"/>
    <property type="match status" value="1"/>
</dbReference>
<keyword evidence="2" id="KW-1185">Reference proteome</keyword>
<reference evidence="1 2" key="1">
    <citation type="submission" date="2019-11" db="EMBL/GenBank/DDBJ databases">
        <title>Characterization of a novel member of the family Ackermannviridae.</title>
        <authorList>
            <person name="Maina A.N."/>
            <person name="Mwaura F.B."/>
            <person name="Jumba M."/>
        </authorList>
    </citation>
    <scope>NUCLEOTIDE SEQUENCE [LARGE SCALE GENOMIC DNA]</scope>
</reference>
<proteinExistence type="predicted"/>